<dbReference type="InterPro" id="IPR008927">
    <property type="entry name" value="6-PGluconate_DH-like_C_sf"/>
</dbReference>
<evidence type="ECO:0000256" key="4">
    <source>
        <dbReference type="ARBA" id="ARBA00022655"/>
    </source>
</evidence>
<dbReference type="InterPro" id="IPR013332">
    <property type="entry name" value="KPR_N"/>
</dbReference>
<dbReference type="OrthoDB" id="9796561at2"/>
<dbReference type="Gene3D" id="1.10.1040.10">
    <property type="entry name" value="N-(1-d-carboxylethyl)-l-norvaline Dehydrogenase, domain 2"/>
    <property type="match status" value="1"/>
</dbReference>
<gene>
    <name evidence="9" type="ORF">DU478_19105</name>
</gene>
<accession>A0A369TIM9</accession>
<dbReference type="GO" id="GO:0005737">
    <property type="term" value="C:cytoplasm"/>
    <property type="evidence" value="ECO:0007669"/>
    <property type="project" value="TreeGrafter"/>
</dbReference>
<keyword evidence="10" id="KW-1185">Reference proteome</keyword>
<dbReference type="PANTHER" id="PTHR21708">
    <property type="entry name" value="PROBABLE 2-DEHYDROPANTOATE 2-REDUCTASE"/>
    <property type="match status" value="1"/>
</dbReference>
<feature type="domain" description="Ketopantoate reductase C-terminal" evidence="8">
    <location>
        <begin position="204"/>
        <end position="299"/>
    </location>
</feature>
<dbReference type="PANTHER" id="PTHR21708:SF26">
    <property type="entry name" value="2-DEHYDROPANTOATE 2-REDUCTASE"/>
    <property type="match status" value="1"/>
</dbReference>
<dbReference type="UniPathway" id="UPA00028">
    <property type="reaction ID" value="UER00004"/>
</dbReference>
<dbReference type="InterPro" id="IPR013752">
    <property type="entry name" value="KPA_reductase"/>
</dbReference>
<evidence type="ECO:0000256" key="3">
    <source>
        <dbReference type="ARBA" id="ARBA00019465"/>
    </source>
</evidence>
<dbReference type="SUPFAM" id="SSF48179">
    <property type="entry name" value="6-phosphogluconate dehydrogenase C-terminal domain-like"/>
    <property type="match status" value="1"/>
</dbReference>
<dbReference type="SUPFAM" id="SSF51735">
    <property type="entry name" value="NAD(P)-binding Rossmann-fold domains"/>
    <property type="match status" value="1"/>
</dbReference>
<dbReference type="InterPro" id="IPR036291">
    <property type="entry name" value="NAD(P)-bd_dom_sf"/>
</dbReference>
<sequence>MRAVVFGVGGIGGTVAAALSLNGIEVIGIARGAQLNAIRARGLRVRTPRMDKVVRFDCVGSVAEAGLRPDDIVLLCMKTQDTAAALEDLRAAGLRDQPIFCLQNGVANERMALRLFPNVHGVTVMVPASFLTPGEIAVHAEPKLGIFDIGRYPHGQDADDTRLAQALDGSLIAGFVLDDVMASKYGKLLMNLGNILEAALGKGHGQDDLVEAARDEARADYAAHGIAFADVSMKDPRRAEHLRITDIEGVERVGGSTTQSLLRGLGSIETDYLNGEIVLLGRLAGVPTPVNAGLVALAARLVQEGAPAGGVDAAQLRADLGLA</sequence>
<feature type="domain" description="Ketopantoate reductase N-terminal" evidence="7">
    <location>
        <begin position="4"/>
        <end position="145"/>
    </location>
</feature>
<dbReference type="Pfam" id="PF08546">
    <property type="entry name" value="ApbA_C"/>
    <property type="match status" value="1"/>
</dbReference>
<dbReference type="InterPro" id="IPR013328">
    <property type="entry name" value="6PGD_dom2"/>
</dbReference>
<organism evidence="9 10">
    <name type="scientific">Thalassococcus profundi</name>
    <dbReference type="NCBI Taxonomy" id="2282382"/>
    <lineage>
        <taxon>Bacteria</taxon>
        <taxon>Pseudomonadati</taxon>
        <taxon>Pseudomonadota</taxon>
        <taxon>Alphaproteobacteria</taxon>
        <taxon>Rhodobacterales</taxon>
        <taxon>Roseobacteraceae</taxon>
        <taxon>Thalassococcus</taxon>
    </lineage>
</organism>
<dbReference type="AlphaFoldDB" id="A0A369TIM9"/>
<proteinExistence type="predicted"/>
<dbReference type="EC" id="1.1.1.169" evidence="2"/>
<evidence type="ECO:0000256" key="1">
    <source>
        <dbReference type="ARBA" id="ARBA00004994"/>
    </source>
</evidence>
<keyword evidence="4" id="KW-0566">Pantothenate biosynthesis</keyword>
<evidence type="ECO:0000259" key="8">
    <source>
        <dbReference type="Pfam" id="PF08546"/>
    </source>
</evidence>
<reference evidence="9 10" key="1">
    <citation type="submission" date="2018-07" db="EMBL/GenBank/DDBJ databases">
        <title>Thalassococcus profundi sp. nov., a marine bacterium isolated from deep seawater of Okinawa Trough.</title>
        <authorList>
            <person name="Yu M."/>
        </authorList>
    </citation>
    <scope>NUCLEOTIDE SEQUENCE [LARGE SCALE GENOMIC DNA]</scope>
    <source>
        <strain evidence="9 10">WRAS1</strain>
    </source>
</reference>
<dbReference type="InterPro" id="IPR051402">
    <property type="entry name" value="KPR-Related"/>
</dbReference>
<protein>
    <recommendedName>
        <fullName evidence="3">2-dehydropantoate 2-reductase</fullName>
        <ecNumber evidence="2">1.1.1.169</ecNumber>
    </recommendedName>
    <alternativeName>
        <fullName evidence="5">Ketopantoate reductase</fullName>
    </alternativeName>
</protein>
<dbReference type="Gene3D" id="3.40.50.720">
    <property type="entry name" value="NAD(P)-binding Rossmann-like Domain"/>
    <property type="match status" value="1"/>
</dbReference>
<dbReference type="RefSeq" id="WP_114512557.1">
    <property type="nucleotide sequence ID" value="NZ_QPMK01000019.1"/>
</dbReference>
<evidence type="ECO:0000256" key="6">
    <source>
        <dbReference type="ARBA" id="ARBA00048793"/>
    </source>
</evidence>
<comment type="catalytic activity">
    <reaction evidence="6">
        <text>(R)-pantoate + NADP(+) = 2-dehydropantoate + NADPH + H(+)</text>
        <dbReference type="Rhea" id="RHEA:16233"/>
        <dbReference type="ChEBI" id="CHEBI:11561"/>
        <dbReference type="ChEBI" id="CHEBI:15378"/>
        <dbReference type="ChEBI" id="CHEBI:15980"/>
        <dbReference type="ChEBI" id="CHEBI:57783"/>
        <dbReference type="ChEBI" id="CHEBI:58349"/>
        <dbReference type="EC" id="1.1.1.169"/>
    </reaction>
</comment>
<name>A0A369TIM9_9RHOB</name>
<evidence type="ECO:0000313" key="10">
    <source>
        <dbReference type="Proteomes" id="UP000253977"/>
    </source>
</evidence>
<dbReference type="EMBL" id="QPMK01000019">
    <property type="protein sequence ID" value="RDD64672.1"/>
    <property type="molecule type" value="Genomic_DNA"/>
</dbReference>
<evidence type="ECO:0000259" key="7">
    <source>
        <dbReference type="Pfam" id="PF02558"/>
    </source>
</evidence>
<dbReference type="GO" id="GO:0015940">
    <property type="term" value="P:pantothenate biosynthetic process"/>
    <property type="evidence" value="ECO:0007669"/>
    <property type="project" value="UniProtKB-UniPathway"/>
</dbReference>
<comment type="caution">
    <text evidence="9">The sequence shown here is derived from an EMBL/GenBank/DDBJ whole genome shotgun (WGS) entry which is preliminary data.</text>
</comment>
<evidence type="ECO:0000256" key="2">
    <source>
        <dbReference type="ARBA" id="ARBA00013014"/>
    </source>
</evidence>
<evidence type="ECO:0000256" key="5">
    <source>
        <dbReference type="ARBA" id="ARBA00032024"/>
    </source>
</evidence>
<dbReference type="GO" id="GO:0008677">
    <property type="term" value="F:2-dehydropantoate 2-reductase activity"/>
    <property type="evidence" value="ECO:0007669"/>
    <property type="project" value="UniProtKB-EC"/>
</dbReference>
<evidence type="ECO:0000313" key="9">
    <source>
        <dbReference type="EMBL" id="RDD64672.1"/>
    </source>
</evidence>
<comment type="pathway">
    <text evidence="1">Cofactor biosynthesis; (R)-pantothenate biosynthesis; (R)-pantoate from 3-methyl-2-oxobutanoate: step 2/2.</text>
</comment>
<dbReference type="Pfam" id="PF02558">
    <property type="entry name" value="ApbA"/>
    <property type="match status" value="1"/>
</dbReference>
<dbReference type="Proteomes" id="UP000253977">
    <property type="component" value="Unassembled WGS sequence"/>
</dbReference>